<reference evidence="1 2" key="1">
    <citation type="journal article" date="2023" name="G3 (Bethesda)">
        <title>A haplotype-resolved chromosome-scale genome for Quercus rubra L. provides insights into the genetics of adaptive traits for red oak species.</title>
        <authorList>
            <person name="Kapoor B."/>
            <person name="Jenkins J."/>
            <person name="Schmutz J."/>
            <person name="Zhebentyayeva T."/>
            <person name="Kuelheim C."/>
            <person name="Coggeshall M."/>
            <person name="Heim C."/>
            <person name="Lasky J.R."/>
            <person name="Leites L."/>
            <person name="Islam-Faridi N."/>
            <person name="Romero-Severson J."/>
            <person name="DeLeo V.L."/>
            <person name="Lucas S.M."/>
            <person name="Lazic D."/>
            <person name="Gailing O."/>
            <person name="Carlson J."/>
            <person name="Staton M."/>
        </authorList>
    </citation>
    <scope>NUCLEOTIDE SEQUENCE [LARGE SCALE GENOMIC DNA]</scope>
    <source>
        <strain evidence="1">Pseudo-F2</strain>
    </source>
</reference>
<organism evidence="1 2">
    <name type="scientific">Quercus rubra</name>
    <name type="common">Northern red oak</name>
    <name type="synonym">Quercus borealis</name>
    <dbReference type="NCBI Taxonomy" id="3512"/>
    <lineage>
        <taxon>Eukaryota</taxon>
        <taxon>Viridiplantae</taxon>
        <taxon>Streptophyta</taxon>
        <taxon>Embryophyta</taxon>
        <taxon>Tracheophyta</taxon>
        <taxon>Spermatophyta</taxon>
        <taxon>Magnoliopsida</taxon>
        <taxon>eudicotyledons</taxon>
        <taxon>Gunneridae</taxon>
        <taxon>Pentapetalae</taxon>
        <taxon>rosids</taxon>
        <taxon>fabids</taxon>
        <taxon>Fagales</taxon>
        <taxon>Fagaceae</taxon>
        <taxon>Quercus</taxon>
    </lineage>
</organism>
<dbReference type="AlphaFoldDB" id="A0AAN7E959"/>
<accession>A0AAN7E959</accession>
<sequence>MLVLDDNHQGKSMNYHFSQKINSSCSEYLAPVQKQQDFNVYNYGESNHSIENISAERMQNEDQSHCQSTLPCAFPEMAFLMCPQNLSADSSLAKSSPEGSNAVSVTENFLGREESLGNPQPRTLIDLNLPQVSPDIGTQEPFTMDMVQYNDKSCANKSASLLRFYV</sequence>
<dbReference type="EMBL" id="JAXUIC010000010">
    <property type="protein sequence ID" value="KAK4566299.1"/>
    <property type="molecule type" value="Genomic_DNA"/>
</dbReference>
<gene>
    <name evidence="1" type="ORF">RGQ29_002516</name>
</gene>
<dbReference type="Proteomes" id="UP001324115">
    <property type="component" value="Unassembled WGS sequence"/>
</dbReference>
<protein>
    <submittedName>
        <fullName evidence="1">Uncharacterized protein</fullName>
    </submittedName>
</protein>
<name>A0AAN7E959_QUERU</name>
<keyword evidence="2" id="KW-1185">Reference proteome</keyword>
<comment type="caution">
    <text evidence="1">The sequence shown here is derived from an EMBL/GenBank/DDBJ whole genome shotgun (WGS) entry which is preliminary data.</text>
</comment>
<evidence type="ECO:0000313" key="1">
    <source>
        <dbReference type="EMBL" id="KAK4566299.1"/>
    </source>
</evidence>
<evidence type="ECO:0000313" key="2">
    <source>
        <dbReference type="Proteomes" id="UP001324115"/>
    </source>
</evidence>
<proteinExistence type="predicted"/>